<dbReference type="GO" id="GO:0110001">
    <property type="term" value="C:toxin-antitoxin complex"/>
    <property type="evidence" value="ECO:0007669"/>
    <property type="project" value="InterPro"/>
</dbReference>
<keyword evidence="2" id="KW-1185">Reference proteome</keyword>
<sequence length="95" mass="11275">MRILGLPVLESFKKSHADSRGQLEAWQAEVTHEQWKTTHDIKRRYRSADFLADNRVIFNIKGNTYRLVVKVRFQNELVVVEWVGTHAEYSKKKFK</sequence>
<proteinExistence type="predicted"/>
<evidence type="ECO:0000313" key="2">
    <source>
        <dbReference type="Proteomes" id="UP000295293"/>
    </source>
</evidence>
<dbReference type="Pfam" id="PF09907">
    <property type="entry name" value="HigB_toxin"/>
    <property type="match status" value="1"/>
</dbReference>
<dbReference type="GO" id="GO:0004519">
    <property type="term" value="F:endonuclease activity"/>
    <property type="evidence" value="ECO:0007669"/>
    <property type="project" value="InterPro"/>
</dbReference>
<dbReference type="AlphaFoldDB" id="A0A4R6Z272"/>
<evidence type="ECO:0000313" key="1">
    <source>
        <dbReference type="EMBL" id="TDR45695.1"/>
    </source>
</evidence>
<dbReference type="EMBL" id="SNZH01000004">
    <property type="protein sequence ID" value="TDR45695.1"/>
    <property type="molecule type" value="Genomic_DNA"/>
</dbReference>
<dbReference type="OrthoDB" id="9799912at2"/>
<name>A0A4R6Z272_9GAMM</name>
<accession>A0A4R6Z272</accession>
<dbReference type="GO" id="GO:0003723">
    <property type="term" value="F:RNA binding"/>
    <property type="evidence" value="ECO:0007669"/>
    <property type="project" value="InterPro"/>
</dbReference>
<reference evidence="1 2" key="1">
    <citation type="submission" date="2019-03" db="EMBL/GenBank/DDBJ databases">
        <title>Genomic Encyclopedia of Type Strains, Phase IV (KMG-IV): sequencing the most valuable type-strain genomes for metagenomic binning, comparative biology and taxonomic classification.</title>
        <authorList>
            <person name="Goeker M."/>
        </authorList>
    </citation>
    <scope>NUCLEOTIDE SEQUENCE [LARGE SCALE GENOMIC DNA]</scope>
    <source>
        <strain evidence="1 2">DSM 21667</strain>
    </source>
</reference>
<protein>
    <submittedName>
        <fullName evidence="1">mRNA interferase HigB</fullName>
    </submittedName>
</protein>
<organism evidence="1 2">
    <name type="scientific">Tahibacter aquaticus</name>
    <dbReference type="NCBI Taxonomy" id="520092"/>
    <lineage>
        <taxon>Bacteria</taxon>
        <taxon>Pseudomonadati</taxon>
        <taxon>Pseudomonadota</taxon>
        <taxon>Gammaproteobacteria</taxon>
        <taxon>Lysobacterales</taxon>
        <taxon>Rhodanobacteraceae</taxon>
        <taxon>Tahibacter</taxon>
    </lineage>
</organism>
<comment type="caution">
    <text evidence="1">The sequence shown here is derived from an EMBL/GenBank/DDBJ whole genome shotgun (WGS) entry which is preliminary data.</text>
</comment>
<gene>
    <name evidence="1" type="ORF">DFR29_104123</name>
</gene>
<dbReference type="RefSeq" id="WP_133818064.1">
    <property type="nucleotide sequence ID" value="NZ_SNZH01000004.1"/>
</dbReference>
<dbReference type="Proteomes" id="UP000295293">
    <property type="component" value="Unassembled WGS sequence"/>
</dbReference>
<dbReference type="InterPro" id="IPR018669">
    <property type="entry name" value="Toxin_HigB"/>
</dbReference>